<accession>A0AAE8SX85</accession>
<dbReference type="InterPro" id="IPR018535">
    <property type="entry name" value="DUF1996"/>
</dbReference>
<protein>
    <recommendedName>
        <fullName evidence="2">DUF1996 domain-containing protein</fullName>
    </recommendedName>
</protein>
<feature type="compositionally biased region" description="Low complexity" evidence="1">
    <location>
        <begin position="395"/>
        <end position="416"/>
    </location>
</feature>
<dbReference type="Proteomes" id="UP001187682">
    <property type="component" value="Unassembled WGS sequence"/>
</dbReference>
<dbReference type="Pfam" id="PF09362">
    <property type="entry name" value="DUF1996"/>
    <property type="match status" value="1"/>
</dbReference>
<name>A0AAE8SX85_9PEZI</name>
<dbReference type="PANTHER" id="PTHR43662:SF11">
    <property type="entry name" value="WSC DOMAIN-CONTAINING PROTEIN"/>
    <property type="match status" value="1"/>
</dbReference>
<dbReference type="PANTHER" id="PTHR43662">
    <property type="match status" value="1"/>
</dbReference>
<sequence>MKYTALTGAALIGAVAAKDTQTFAVLRFNGDPIFNGRVDPIVNPGVASPHEHSVFGGSNFGLHATGETMVKSKCSSAVVKGDNSAYWMPRLYFHDKADDSFEAVPVSYANVYYFFDPTDDEIKAFPTGLQILAGPDASTRHAPAVGARTNLDPNNGDVNPVFWTCARTSYADPSWPADSDGTTAGIGCPGLPGQGVGFPLKKCDAFASPLRADVNFPSCYDPSKGLTNYKENMVYPSAKGTSGGKLNCPEGFVHVPRMLFEIFWDTQKFDSRWTPDGKTQPFVLSNGDVTGYSLHADFLAGWDEQVLQKIIDTCDVKFANMDTCPGIESNKASCSCDGDVGDYATESTTAKALPGTCPLSGFQYGAAPVASAVSAVEKAASNHEQEASSPEEDASPAAESPVVEAAPALSSAPAEAAPVCATRTKTVVETKTVWEGASETAAAAKRHLHRHVARHH</sequence>
<reference evidence="3" key="1">
    <citation type="submission" date="2018-03" db="EMBL/GenBank/DDBJ databases">
        <authorList>
            <person name="Guldener U."/>
        </authorList>
    </citation>
    <scope>NUCLEOTIDE SEQUENCE</scope>
</reference>
<feature type="domain" description="DUF1996" evidence="2">
    <location>
        <begin position="39"/>
        <end position="302"/>
    </location>
</feature>
<evidence type="ECO:0000259" key="2">
    <source>
        <dbReference type="Pfam" id="PF09362"/>
    </source>
</evidence>
<proteinExistence type="predicted"/>
<dbReference type="AlphaFoldDB" id="A0AAE8SX85"/>
<gene>
    <name evidence="3" type="ORF">DNG_07260</name>
</gene>
<comment type="caution">
    <text evidence="3">The sequence shown here is derived from an EMBL/GenBank/DDBJ whole genome shotgun (WGS) entry which is preliminary data.</text>
</comment>
<evidence type="ECO:0000256" key="1">
    <source>
        <dbReference type="SAM" id="MobiDB-lite"/>
    </source>
</evidence>
<evidence type="ECO:0000313" key="3">
    <source>
        <dbReference type="EMBL" id="SPO04575.1"/>
    </source>
</evidence>
<organism evidence="3 4">
    <name type="scientific">Cephalotrichum gorgonifer</name>
    <dbReference type="NCBI Taxonomy" id="2041049"/>
    <lineage>
        <taxon>Eukaryota</taxon>
        <taxon>Fungi</taxon>
        <taxon>Dikarya</taxon>
        <taxon>Ascomycota</taxon>
        <taxon>Pezizomycotina</taxon>
        <taxon>Sordariomycetes</taxon>
        <taxon>Hypocreomycetidae</taxon>
        <taxon>Microascales</taxon>
        <taxon>Microascaceae</taxon>
        <taxon>Cephalotrichum</taxon>
    </lineage>
</organism>
<dbReference type="EMBL" id="ONZQ02000010">
    <property type="protein sequence ID" value="SPO04575.1"/>
    <property type="molecule type" value="Genomic_DNA"/>
</dbReference>
<feature type="region of interest" description="Disordered" evidence="1">
    <location>
        <begin position="377"/>
        <end position="416"/>
    </location>
</feature>
<evidence type="ECO:0000313" key="4">
    <source>
        <dbReference type="Proteomes" id="UP001187682"/>
    </source>
</evidence>
<keyword evidence="4" id="KW-1185">Reference proteome</keyword>